<feature type="transmembrane region" description="Helical" evidence="6">
    <location>
        <begin position="83"/>
        <end position="102"/>
    </location>
</feature>
<evidence type="ECO:0000256" key="1">
    <source>
        <dbReference type="ARBA" id="ARBA00004651"/>
    </source>
</evidence>
<evidence type="ECO:0000313" key="7">
    <source>
        <dbReference type="EMBL" id="QRG05742.1"/>
    </source>
</evidence>
<organism evidence="7 8">
    <name type="scientific">Xanthobacter dioxanivorans</name>
    <dbReference type="NCBI Taxonomy" id="2528964"/>
    <lineage>
        <taxon>Bacteria</taxon>
        <taxon>Pseudomonadati</taxon>
        <taxon>Pseudomonadota</taxon>
        <taxon>Alphaproteobacteria</taxon>
        <taxon>Hyphomicrobiales</taxon>
        <taxon>Xanthobacteraceae</taxon>
        <taxon>Xanthobacter</taxon>
    </lineage>
</organism>
<dbReference type="InterPro" id="IPR043428">
    <property type="entry name" value="LivM-like"/>
</dbReference>
<protein>
    <submittedName>
        <fullName evidence="7">Branched-chain amino acid ABC transporter permease</fullName>
    </submittedName>
</protein>
<feature type="transmembrane region" description="Helical" evidence="6">
    <location>
        <begin position="51"/>
        <end position="71"/>
    </location>
</feature>
<dbReference type="GO" id="GO:0015658">
    <property type="term" value="F:branched-chain amino acid transmembrane transporter activity"/>
    <property type="evidence" value="ECO:0007669"/>
    <property type="project" value="InterPro"/>
</dbReference>
<dbReference type="CDD" id="cd06581">
    <property type="entry name" value="TM_PBP1_LivM_like"/>
    <property type="match status" value="1"/>
</dbReference>
<feature type="transmembrane region" description="Helical" evidence="6">
    <location>
        <begin position="26"/>
        <end position="46"/>
    </location>
</feature>
<dbReference type="PANTHER" id="PTHR30482:SF17">
    <property type="entry name" value="ABC TRANSPORTER ATP-BINDING PROTEIN"/>
    <property type="match status" value="1"/>
</dbReference>
<dbReference type="Pfam" id="PF02653">
    <property type="entry name" value="BPD_transp_2"/>
    <property type="match status" value="1"/>
</dbReference>
<evidence type="ECO:0000313" key="8">
    <source>
        <dbReference type="Proteomes" id="UP000596427"/>
    </source>
</evidence>
<dbReference type="KEGG" id="xdi:EZH22_22300"/>
<dbReference type="PANTHER" id="PTHR30482">
    <property type="entry name" value="HIGH-AFFINITY BRANCHED-CHAIN AMINO ACID TRANSPORT SYSTEM PERMEASE"/>
    <property type="match status" value="1"/>
</dbReference>
<feature type="transmembrane region" description="Helical" evidence="6">
    <location>
        <begin position="162"/>
        <end position="189"/>
    </location>
</feature>
<feature type="transmembrane region" description="Helical" evidence="6">
    <location>
        <begin position="209"/>
        <end position="235"/>
    </location>
</feature>
<dbReference type="Proteomes" id="UP000596427">
    <property type="component" value="Chromosome"/>
</dbReference>
<evidence type="ECO:0000256" key="2">
    <source>
        <dbReference type="ARBA" id="ARBA00022475"/>
    </source>
</evidence>
<accession>A0A974PLF7</accession>
<feature type="transmembrane region" description="Helical" evidence="6">
    <location>
        <begin position="285"/>
        <end position="311"/>
    </location>
</feature>
<feature type="transmembrane region" description="Helical" evidence="6">
    <location>
        <begin position="247"/>
        <end position="273"/>
    </location>
</feature>
<sequence>MKNAIAFALILSGLAAAPSVLGMYYTTLIIPIIAYSIALLGLNLLFGYGGLLSFGHAMFMAVGAYASAVLGTKLGVRSFEVQLLVAMLASGTIAALIGLLCLRYATIFFSMLTLAFGMIFHSFLFKFYDLTGGESGISVARPSLFGMNFTSISKTAFLVGPFYWYVLGVFLAMFAIMAVIVSSPFGLALKAARDNERKTAFLGVGVFRVRYVAFVLSAVYCAVGGAILAVSIGAADPEQSFWTQSGNMIFIIILGGLGQLFGPIVGSLSFTLLQDALMANTQYWRFAMGAALALIIIFAPRGILGLITGLFERKR</sequence>
<dbReference type="RefSeq" id="WP_203192614.1">
    <property type="nucleotide sequence ID" value="NZ_CP063362.1"/>
</dbReference>
<dbReference type="GO" id="GO:0005886">
    <property type="term" value="C:plasma membrane"/>
    <property type="evidence" value="ECO:0007669"/>
    <property type="project" value="UniProtKB-SubCell"/>
</dbReference>
<dbReference type="AlphaFoldDB" id="A0A974PLF7"/>
<dbReference type="EMBL" id="CP063362">
    <property type="protein sequence ID" value="QRG05742.1"/>
    <property type="molecule type" value="Genomic_DNA"/>
</dbReference>
<evidence type="ECO:0000256" key="4">
    <source>
        <dbReference type="ARBA" id="ARBA00022989"/>
    </source>
</evidence>
<dbReference type="InterPro" id="IPR001851">
    <property type="entry name" value="ABC_transp_permease"/>
</dbReference>
<keyword evidence="8" id="KW-1185">Reference proteome</keyword>
<proteinExistence type="predicted"/>
<reference evidence="7 8" key="1">
    <citation type="submission" date="2020-10" db="EMBL/GenBank/DDBJ databases">
        <title>Degradation of 1,4-Dioxane by Xanthobacter sp. YN2, via a Novel Group-2 Soluble Di-Iron Monooxygenase.</title>
        <authorList>
            <person name="Ma F."/>
            <person name="Wang Y."/>
            <person name="Yang J."/>
            <person name="Guo H."/>
            <person name="Su D."/>
            <person name="Yu L."/>
        </authorList>
    </citation>
    <scope>NUCLEOTIDE SEQUENCE [LARGE SCALE GENOMIC DNA]</scope>
    <source>
        <strain evidence="7 8">YN2</strain>
    </source>
</reference>
<keyword evidence="3 6" id="KW-0812">Transmembrane</keyword>
<evidence type="ECO:0000256" key="6">
    <source>
        <dbReference type="SAM" id="Phobius"/>
    </source>
</evidence>
<evidence type="ECO:0000256" key="5">
    <source>
        <dbReference type="ARBA" id="ARBA00023136"/>
    </source>
</evidence>
<keyword evidence="5 6" id="KW-0472">Membrane</keyword>
<feature type="transmembrane region" description="Helical" evidence="6">
    <location>
        <begin position="109"/>
        <end position="128"/>
    </location>
</feature>
<name>A0A974PLF7_9HYPH</name>
<keyword evidence="2" id="KW-1003">Cell membrane</keyword>
<keyword evidence="4 6" id="KW-1133">Transmembrane helix</keyword>
<comment type="subcellular location">
    <subcellularLocation>
        <location evidence="1">Cell membrane</location>
        <topology evidence="1">Multi-pass membrane protein</topology>
    </subcellularLocation>
</comment>
<evidence type="ECO:0000256" key="3">
    <source>
        <dbReference type="ARBA" id="ARBA00022692"/>
    </source>
</evidence>
<gene>
    <name evidence="7" type="ORF">EZH22_22300</name>
</gene>